<dbReference type="InterPro" id="IPR045379">
    <property type="entry name" value="Crinkler_N"/>
</dbReference>
<organism evidence="5 6">
    <name type="scientific">Pythium oligandrum</name>
    <name type="common">Mycoparasitic fungus</name>
    <dbReference type="NCBI Taxonomy" id="41045"/>
    <lineage>
        <taxon>Eukaryota</taxon>
        <taxon>Sar</taxon>
        <taxon>Stramenopiles</taxon>
        <taxon>Oomycota</taxon>
        <taxon>Peronosporomycetes</taxon>
        <taxon>Pythiales</taxon>
        <taxon>Pythiaceae</taxon>
        <taxon>Pythium</taxon>
    </lineage>
</organism>
<dbReference type="Proteomes" id="UP000794436">
    <property type="component" value="Unassembled WGS sequence"/>
</dbReference>
<dbReference type="AlphaFoldDB" id="A0A8K1FH49"/>
<dbReference type="Pfam" id="PF20147">
    <property type="entry name" value="Crinkler"/>
    <property type="match status" value="1"/>
</dbReference>
<comment type="subcellular location">
    <subcellularLocation>
        <location evidence="1">Host cell</location>
    </subcellularLocation>
    <subcellularLocation>
        <location evidence="2">Secreted</location>
    </subcellularLocation>
</comment>
<name>A0A8K1FH49_PYTOL</name>
<dbReference type="EMBL" id="SPLM01000108">
    <property type="protein sequence ID" value="TMW60659.1"/>
    <property type="molecule type" value="Genomic_DNA"/>
</dbReference>
<accession>A0A8K1FH49</accession>
<keyword evidence="3" id="KW-0964">Secreted</keyword>
<evidence type="ECO:0000256" key="2">
    <source>
        <dbReference type="ARBA" id="ARBA00004613"/>
    </source>
</evidence>
<evidence type="ECO:0000256" key="3">
    <source>
        <dbReference type="ARBA" id="ARBA00022525"/>
    </source>
</evidence>
<keyword evidence="6" id="KW-1185">Reference proteome</keyword>
<gene>
    <name evidence="5" type="ORF">Poli38472_000701</name>
</gene>
<proteinExistence type="predicted"/>
<feature type="domain" description="Crinkler effector protein N-terminal" evidence="4">
    <location>
        <begin position="12"/>
        <end position="125"/>
    </location>
</feature>
<comment type="caution">
    <text evidence="5">The sequence shown here is derived from an EMBL/GenBank/DDBJ whole genome shotgun (WGS) entry which is preliminary data.</text>
</comment>
<evidence type="ECO:0000313" key="6">
    <source>
        <dbReference type="Proteomes" id="UP000794436"/>
    </source>
</evidence>
<dbReference type="GO" id="GO:0005576">
    <property type="term" value="C:extracellular region"/>
    <property type="evidence" value="ECO:0007669"/>
    <property type="project" value="UniProtKB-SubCell"/>
</dbReference>
<evidence type="ECO:0000256" key="1">
    <source>
        <dbReference type="ARBA" id="ARBA00004340"/>
    </source>
</evidence>
<dbReference type="GO" id="GO:0043657">
    <property type="term" value="C:host cell"/>
    <property type="evidence" value="ECO:0007669"/>
    <property type="project" value="UniProtKB-SubCell"/>
</dbReference>
<sequence length="235" mass="26629">MSSRKDYSPRDLTYVIVGDGRIYGVDIHPQKRVRHLLGMIKEENKETIKCDAKDLTLYLAKKDNWLKTSDPDVKKLQQGDVPNGIVEIMKKAENEMTPAYRIGNTAFNFPDEDTAQEDEIHVLVVVPGQSIQRSSVQEPHSIRKRRWDEMNEILARNKKAKLGADGTTSTAFSYVSYNDLANLVRASSYEQPPKPIDDSYIDVLYEYLLIATKAFGEVVTGKEAKRLHFIAPVLA</sequence>
<dbReference type="OrthoDB" id="117313at2759"/>
<evidence type="ECO:0000313" key="5">
    <source>
        <dbReference type="EMBL" id="TMW60659.1"/>
    </source>
</evidence>
<protein>
    <recommendedName>
        <fullName evidence="4">Crinkler effector protein N-terminal domain-containing protein</fullName>
    </recommendedName>
</protein>
<reference evidence="5" key="1">
    <citation type="submission" date="2019-03" db="EMBL/GenBank/DDBJ databases">
        <title>Long read genome sequence of the mycoparasitic Pythium oligandrum ATCC 38472 isolated from sugarbeet rhizosphere.</title>
        <authorList>
            <person name="Gaulin E."/>
        </authorList>
    </citation>
    <scope>NUCLEOTIDE SEQUENCE</scope>
    <source>
        <strain evidence="5">ATCC 38472_TT</strain>
    </source>
</reference>
<evidence type="ECO:0000259" key="4">
    <source>
        <dbReference type="Pfam" id="PF20147"/>
    </source>
</evidence>